<accession>A0A0H3GVY7</accession>
<dbReference type="KEGG" id="kpm:KPHS_p200050"/>
<evidence type="ECO:0000256" key="1">
    <source>
        <dbReference type="SAM" id="Phobius"/>
    </source>
</evidence>
<keyword evidence="1" id="KW-0812">Transmembrane</keyword>
<dbReference type="AlphaFoldDB" id="A0A0H3GVY7"/>
<sequence>MPENIVSVITDGVVLFATSSVFWLASHPDSGNITKKILGKEKS</sequence>
<keyword evidence="3" id="KW-1185">Reference proteome</keyword>
<keyword evidence="1" id="KW-0472">Membrane</keyword>
<reference evidence="3" key="1">
    <citation type="journal article" date="2012" name="J. Bacteriol.">
        <title>Complete genome sequence of Klebsiella pneumoniae subsp. pneumoniae HS11286, a multidrug-resistant strain isolated from human sputum.</title>
        <authorList>
            <person name="Liu P."/>
            <person name="Li P."/>
            <person name="Jiang X."/>
            <person name="Bi D."/>
            <person name="Xie Y."/>
            <person name="Tai C."/>
            <person name="Deng Z."/>
            <person name="Rajakumar K."/>
            <person name="Ou H.Y."/>
        </authorList>
    </citation>
    <scope>NUCLEOTIDE SEQUENCE [LARGE SCALE GENOMIC DNA]</scope>
    <source>
        <strain evidence="3">HS11286</strain>
        <plasmid evidence="3">pKPHS2</plasmid>
    </source>
</reference>
<geneLocation type="plasmid" evidence="2 3">
    <name>pKPHS2</name>
</geneLocation>
<gene>
    <name evidence="2" type="ordered locus">KPHS_p200050</name>
</gene>
<proteinExistence type="predicted"/>
<organism evidence="2 3">
    <name type="scientific">Klebsiella pneumoniae subsp. pneumoniae (strain HS11286)</name>
    <dbReference type="NCBI Taxonomy" id="1125630"/>
    <lineage>
        <taxon>Bacteria</taxon>
        <taxon>Pseudomonadati</taxon>
        <taxon>Pseudomonadota</taxon>
        <taxon>Gammaproteobacteria</taxon>
        <taxon>Enterobacterales</taxon>
        <taxon>Enterobacteriaceae</taxon>
        <taxon>Klebsiella/Raoultella group</taxon>
        <taxon>Klebsiella</taxon>
        <taxon>Klebsiella pneumoniae complex</taxon>
    </lineage>
</organism>
<dbReference type="Proteomes" id="UP000007841">
    <property type="component" value="Plasmid pKPHS2"/>
</dbReference>
<keyword evidence="1" id="KW-1133">Transmembrane helix</keyword>
<dbReference type="GeneID" id="11844978"/>
<evidence type="ECO:0000313" key="2">
    <source>
        <dbReference type="EMBL" id="AEW92054.1"/>
    </source>
</evidence>
<keyword evidence="2" id="KW-0614">Plasmid</keyword>
<feature type="transmembrane region" description="Helical" evidence="1">
    <location>
        <begin position="6"/>
        <end position="26"/>
    </location>
</feature>
<name>A0A0H3GVY7_KLEPH</name>
<dbReference type="EMBL" id="CP003224">
    <property type="protein sequence ID" value="AEW92054.1"/>
    <property type="molecule type" value="Genomic_DNA"/>
</dbReference>
<protein>
    <submittedName>
        <fullName evidence="2">Uncharacterized protein</fullName>
    </submittedName>
</protein>
<dbReference type="RefSeq" id="YP_005229621.1">
    <property type="nucleotide sequence ID" value="NC_016846.1"/>
</dbReference>
<dbReference type="HOGENOM" id="CLU_3234882_0_0_6"/>
<dbReference type="RefSeq" id="WP_014343463.1">
    <property type="nucleotide sequence ID" value="NC_016846.1"/>
</dbReference>
<evidence type="ECO:0000313" key="3">
    <source>
        <dbReference type="Proteomes" id="UP000007841"/>
    </source>
</evidence>